<sequence length="41" mass="4483">MAVDPWKRKVRNEGLLILLACALIGIIVVPPLLVLIASLIF</sequence>
<dbReference type="HOGENOM" id="CLU_3272224_0_0_12"/>
<protein>
    <submittedName>
        <fullName evidence="2">Uncharacterized protein</fullName>
    </submittedName>
</protein>
<keyword evidence="1" id="KW-0812">Transmembrane</keyword>
<evidence type="ECO:0000313" key="3">
    <source>
        <dbReference type="Proteomes" id="UP000005737"/>
    </source>
</evidence>
<proteinExistence type="predicted"/>
<dbReference type="RefSeq" id="WP_002774871.1">
    <property type="nucleotide sequence ID" value="NZ_JH597773.1"/>
</dbReference>
<feature type="transmembrane region" description="Helical" evidence="1">
    <location>
        <begin position="15"/>
        <end position="40"/>
    </location>
</feature>
<reference evidence="2 3" key="1">
    <citation type="submission" date="2011-10" db="EMBL/GenBank/DDBJ databases">
        <title>The Improved High-Quality Draft genome of Leptonema illini DSM 21528.</title>
        <authorList>
            <consortium name="US DOE Joint Genome Institute (JGI-PGF)"/>
            <person name="Lucas S."/>
            <person name="Copeland A."/>
            <person name="Lapidus A."/>
            <person name="Glavina del Rio T."/>
            <person name="Dalin E."/>
            <person name="Tice H."/>
            <person name="Bruce D."/>
            <person name="Goodwin L."/>
            <person name="Pitluck S."/>
            <person name="Peters L."/>
            <person name="Mikhailova N."/>
            <person name="Held B."/>
            <person name="Kyrpides N."/>
            <person name="Mavromatis K."/>
            <person name="Ivanova N."/>
            <person name="Markowitz V."/>
            <person name="Cheng J.-F."/>
            <person name="Hugenholtz P."/>
            <person name="Woyke T."/>
            <person name="Wu D."/>
            <person name="Gronow S."/>
            <person name="Wellnitz S."/>
            <person name="Brambilla E.-M."/>
            <person name="Klenk H.-P."/>
            <person name="Eisen J.A."/>
        </authorList>
    </citation>
    <scope>NUCLEOTIDE SEQUENCE [LARGE SCALE GENOMIC DNA]</scope>
    <source>
        <strain evidence="2 3">DSM 21528</strain>
    </source>
</reference>
<keyword evidence="1" id="KW-1133">Transmembrane helix</keyword>
<dbReference type="Proteomes" id="UP000005737">
    <property type="component" value="Unassembled WGS sequence"/>
</dbReference>
<accession>H2CL64</accession>
<dbReference type="AlphaFoldDB" id="H2CL64"/>
<gene>
    <name evidence="2" type="ORF">Lepil_3658</name>
</gene>
<organism evidence="2 3">
    <name type="scientific">Leptonema illini DSM 21528</name>
    <dbReference type="NCBI Taxonomy" id="929563"/>
    <lineage>
        <taxon>Bacteria</taxon>
        <taxon>Pseudomonadati</taxon>
        <taxon>Spirochaetota</taxon>
        <taxon>Spirochaetia</taxon>
        <taxon>Leptospirales</taxon>
        <taxon>Leptospiraceae</taxon>
        <taxon>Leptonema</taxon>
    </lineage>
</organism>
<evidence type="ECO:0000256" key="1">
    <source>
        <dbReference type="SAM" id="Phobius"/>
    </source>
</evidence>
<dbReference type="STRING" id="183.GCA_002009735_02091"/>
<dbReference type="EMBL" id="JH597773">
    <property type="protein sequence ID" value="EHQ08315.1"/>
    <property type="molecule type" value="Genomic_DNA"/>
</dbReference>
<keyword evidence="1" id="KW-0472">Membrane</keyword>
<keyword evidence="3" id="KW-1185">Reference proteome</keyword>
<name>H2CL64_9LEPT</name>
<evidence type="ECO:0000313" key="2">
    <source>
        <dbReference type="EMBL" id="EHQ08315.1"/>
    </source>
</evidence>